<gene>
    <name evidence="2" type="ORF">COCSUDRAFT_58411</name>
</gene>
<proteinExistence type="predicted"/>
<dbReference type="AlphaFoldDB" id="I0YMP9"/>
<dbReference type="Proteomes" id="UP000007264">
    <property type="component" value="Unassembled WGS sequence"/>
</dbReference>
<name>I0YMP9_COCSC</name>
<keyword evidence="3" id="KW-1185">Reference proteome</keyword>
<dbReference type="RefSeq" id="XP_005644212.1">
    <property type="nucleotide sequence ID" value="XM_005644155.1"/>
</dbReference>
<evidence type="ECO:0000256" key="1">
    <source>
        <dbReference type="SAM" id="MobiDB-lite"/>
    </source>
</evidence>
<feature type="region of interest" description="Disordered" evidence="1">
    <location>
        <begin position="47"/>
        <end position="108"/>
    </location>
</feature>
<protein>
    <submittedName>
        <fullName evidence="2">Uncharacterized protein</fullName>
    </submittedName>
</protein>
<evidence type="ECO:0000313" key="2">
    <source>
        <dbReference type="EMBL" id="EIE19668.1"/>
    </source>
</evidence>
<sequence length="108" mass="12731">MTQQLLLHLAWLNSALERKARLYDRLASGQHGDEDELYNVYFVRKGTLDDEGPEKGPYAHRDTESHGAIDSMTSADLEMEQHKRKREEDEWDELEQTKRQEARRDDKT</sequence>
<reference evidence="2 3" key="1">
    <citation type="journal article" date="2012" name="Genome Biol.">
        <title>The genome of the polar eukaryotic microalga coccomyxa subellipsoidea reveals traits of cold adaptation.</title>
        <authorList>
            <person name="Blanc G."/>
            <person name="Agarkova I."/>
            <person name="Grimwood J."/>
            <person name="Kuo A."/>
            <person name="Brueggeman A."/>
            <person name="Dunigan D."/>
            <person name="Gurnon J."/>
            <person name="Ladunga I."/>
            <person name="Lindquist E."/>
            <person name="Lucas S."/>
            <person name="Pangilinan J."/>
            <person name="Proschold T."/>
            <person name="Salamov A."/>
            <person name="Schmutz J."/>
            <person name="Weeks D."/>
            <person name="Yamada T."/>
            <person name="Claverie J.M."/>
            <person name="Grigoriev I."/>
            <person name="Van Etten J."/>
            <person name="Lomsadze A."/>
            <person name="Borodovsky M."/>
        </authorList>
    </citation>
    <scope>NUCLEOTIDE SEQUENCE [LARGE SCALE GENOMIC DNA]</scope>
    <source>
        <strain evidence="2 3">C-169</strain>
    </source>
</reference>
<evidence type="ECO:0000313" key="3">
    <source>
        <dbReference type="Proteomes" id="UP000007264"/>
    </source>
</evidence>
<dbReference type="KEGG" id="csl:COCSUDRAFT_58411"/>
<organism evidence="2 3">
    <name type="scientific">Coccomyxa subellipsoidea (strain C-169)</name>
    <name type="common">Green microalga</name>
    <dbReference type="NCBI Taxonomy" id="574566"/>
    <lineage>
        <taxon>Eukaryota</taxon>
        <taxon>Viridiplantae</taxon>
        <taxon>Chlorophyta</taxon>
        <taxon>core chlorophytes</taxon>
        <taxon>Trebouxiophyceae</taxon>
        <taxon>Trebouxiophyceae incertae sedis</taxon>
        <taxon>Coccomyxaceae</taxon>
        <taxon>Coccomyxa</taxon>
        <taxon>Coccomyxa subellipsoidea</taxon>
    </lineage>
</organism>
<feature type="compositionally biased region" description="Basic and acidic residues" evidence="1">
    <location>
        <begin position="95"/>
        <end position="108"/>
    </location>
</feature>
<comment type="caution">
    <text evidence="2">The sequence shown here is derived from an EMBL/GenBank/DDBJ whole genome shotgun (WGS) entry which is preliminary data.</text>
</comment>
<dbReference type="EMBL" id="AGSI01000018">
    <property type="protein sequence ID" value="EIE19668.1"/>
    <property type="molecule type" value="Genomic_DNA"/>
</dbReference>
<feature type="compositionally biased region" description="Basic and acidic residues" evidence="1">
    <location>
        <begin position="53"/>
        <end position="67"/>
    </location>
</feature>
<dbReference type="GeneID" id="17037640"/>
<accession>I0YMP9</accession>